<keyword evidence="3" id="KW-1185">Reference proteome</keyword>
<dbReference type="OrthoDB" id="75169at2759"/>
<evidence type="ECO:0000313" key="3">
    <source>
        <dbReference type="Proteomes" id="UP001153712"/>
    </source>
</evidence>
<evidence type="ECO:0000256" key="1">
    <source>
        <dbReference type="SAM" id="SignalP"/>
    </source>
</evidence>
<evidence type="ECO:0000313" key="2">
    <source>
        <dbReference type="EMBL" id="CAG9856271.1"/>
    </source>
</evidence>
<dbReference type="AlphaFoldDB" id="A0A9N9XJG3"/>
<reference evidence="2" key="1">
    <citation type="submission" date="2022-01" db="EMBL/GenBank/DDBJ databases">
        <authorList>
            <person name="King R."/>
        </authorList>
    </citation>
    <scope>NUCLEOTIDE SEQUENCE</scope>
</reference>
<feature type="chain" id="PRO_5040322956" description="Protein sleepless" evidence="1">
    <location>
        <begin position="20"/>
        <end position="133"/>
    </location>
</feature>
<organism evidence="2 3">
    <name type="scientific">Phyllotreta striolata</name>
    <name type="common">Striped flea beetle</name>
    <name type="synonym">Crioceris striolata</name>
    <dbReference type="NCBI Taxonomy" id="444603"/>
    <lineage>
        <taxon>Eukaryota</taxon>
        <taxon>Metazoa</taxon>
        <taxon>Ecdysozoa</taxon>
        <taxon>Arthropoda</taxon>
        <taxon>Hexapoda</taxon>
        <taxon>Insecta</taxon>
        <taxon>Pterygota</taxon>
        <taxon>Neoptera</taxon>
        <taxon>Endopterygota</taxon>
        <taxon>Coleoptera</taxon>
        <taxon>Polyphaga</taxon>
        <taxon>Cucujiformia</taxon>
        <taxon>Chrysomeloidea</taxon>
        <taxon>Chrysomelidae</taxon>
        <taxon>Galerucinae</taxon>
        <taxon>Alticini</taxon>
        <taxon>Phyllotreta</taxon>
    </lineage>
</organism>
<keyword evidence="1" id="KW-0732">Signal</keyword>
<dbReference type="EMBL" id="OU900105">
    <property type="protein sequence ID" value="CAG9856271.1"/>
    <property type="molecule type" value="Genomic_DNA"/>
</dbReference>
<evidence type="ECO:0008006" key="4">
    <source>
        <dbReference type="Google" id="ProtNLM"/>
    </source>
</evidence>
<protein>
    <recommendedName>
        <fullName evidence="4">Protein sleepless</fullName>
    </recommendedName>
</protein>
<dbReference type="Proteomes" id="UP001153712">
    <property type="component" value="Chromosome 12"/>
</dbReference>
<feature type="signal peptide" evidence="1">
    <location>
        <begin position="1"/>
        <end position="19"/>
    </location>
</feature>
<name>A0A9N9XJG3_PHYSR</name>
<sequence length="133" mass="14343">MSKLVIVFVCLAVFEIASALQCYKCDNCQGSSSSWEKSTCGSSSTTIPANNDWACVRINYKDRLTYKDAVQRKCVLAEKRNGQLHFGCPTSQGEPSSCPICQTDLCNSATGVRTVGFVAVASVATVLLLSKLF</sequence>
<proteinExistence type="predicted"/>
<accession>A0A9N9XJG3</accession>
<gene>
    <name evidence="2" type="ORF">PHYEVI_LOCUS2697</name>
</gene>